<evidence type="ECO:0000313" key="3">
    <source>
        <dbReference type="EMBL" id="ORZ16254.1"/>
    </source>
</evidence>
<organism evidence="3 4">
    <name type="scientific">Absidia repens</name>
    <dbReference type="NCBI Taxonomy" id="90262"/>
    <lineage>
        <taxon>Eukaryota</taxon>
        <taxon>Fungi</taxon>
        <taxon>Fungi incertae sedis</taxon>
        <taxon>Mucoromycota</taxon>
        <taxon>Mucoromycotina</taxon>
        <taxon>Mucoromycetes</taxon>
        <taxon>Mucorales</taxon>
        <taxon>Cunninghamellaceae</taxon>
        <taxon>Absidia</taxon>
    </lineage>
</organism>
<dbReference type="InterPro" id="IPR015915">
    <property type="entry name" value="Kelch-typ_b-propeller"/>
</dbReference>
<keyword evidence="2" id="KW-0677">Repeat</keyword>
<comment type="caution">
    <text evidence="3">The sequence shown here is derived from an EMBL/GenBank/DDBJ whole genome shotgun (WGS) entry which is preliminary data.</text>
</comment>
<dbReference type="Pfam" id="PF24681">
    <property type="entry name" value="Kelch_KLHDC2_KLHL20_DRC7"/>
    <property type="match status" value="1"/>
</dbReference>
<dbReference type="STRING" id="90262.A0A1X2IGH8"/>
<dbReference type="Proteomes" id="UP000193560">
    <property type="component" value="Unassembled WGS sequence"/>
</dbReference>
<dbReference type="OrthoDB" id="2363417at2759"/>
<dbReference type="Gene3D" id="2.120.10.80">
    <property type="entry name" value="Kelch-type beta propeller"/>
    <property type="match status" value="1"/>
</dbReference>
<keyword evidence="1" id="KW-0880">Kelch repeat</keyword>
<name>A0A1X2IGH8_9FUNG</name>
<evidence type="ECO:0000313" key="4">
    <source>
        <dbReference type="Proteomes" id="UP000193560"/>
    </source>
</evidence>
<keyword evidence="4" id="KW-1185">Reference proteome</keyword>
<sequence length="253" mass="28242">MMWLYGGVIAMDNQTKVLDSLYNDMANSTNVTLPTQLYGLNTKTWQWTINDLPTQYDTRADHGAAITGDNKMYIIGGMTIKTNVPPNQSRSYVSMDQILIFDTINQGWTQIKSQGQTPTSRRAFTMDYLPKQNQFVIYGGVYDSGNRTTGRNVSADICYTLNVSTATWTFHDIQTSNAGNQMGAGQIYGHSSILYDDKLYLLFGVDENREYRDDINILDTLTWKWASQNGTPSSIWTTGTLVGLVFGILGGVS</sequence>
<protein>
    <recommendedName>
        <fullName evidence="5">Galactose oxidase</fullName>
    </recommendedName>
</protein>
<dbReference type="SUPFAM" id="SSF117281">
    <property type="entry name" value="Kelch motif"/>
    <property type="match status" value="1"/>
</dbReference>
<gene>
    <name evidence="3" type="ORF">BCR42DRAFT_32688</name>
</gene>
<evidence type="ECO:0000256" key="2">
    <source>
        <dbReference type="ARBA" id="ARBA00022737"/>
    </source>
</evidence>
<proteinExistence type="predicted"/>
<accession>A0A1X2IGH8</accession>
<dbReference type="EMBL" id="MCGE01000011">
    <property type="protein sequence ID" value="ORZ16254.1"/>
    <property type="molecule type" value="Genomic_DNA"/>
</dbReference>
<reference evidence="3 4" key="1">
    <citation type="submission" date="2016-07" db="EMBL/GenBank/DDBJ databases">
        <title>Pervasive Adenine N6-methylation of Active Genes in Fungi.</title>
        <authorList>
            <consortium name="DOE Joint Genome Institute"/>
            <person name="Mondo S.J."/>
            <person name="Dannebaum R.O."/>
            <person name="Kuo R.C."/>
            <person name="Labutti K."/>
            <person name="Haridas S."/>
            <person name="Kuo A."/>
            <person name="Salamov A."/>
            <person name="Ahrendt S.R."/>
            <person name="Lipzen A."/>
            <person name="Sullivan W."/>
            <person name="Andreopoulos W.B."/>
            <person name="Clum A."/>
            <person name="Lindquist E."/>
            <person name="Daum C."/>
            <person name="Ramamoorthy G.K."/>
            <person name="Gryganskyi A."/>
            <person name="Culley D."/>
            <person name="Magnuson J.K."/>
            <person name="James T.Y."/>
            <person name="O'Malley M.A."/>
            <person name="Stajich J.E."/>
            <person name="Spatafora J.W."/>
            <person name="Visel A."/>
            <person name="Grigoriev I.V."/>
        </authorList>
    </citation>
    <scope>NUCLEOTIDE SEQUENCE [LARGE SCALE GENOMIC DNA]</scope>
    <source>
        <strain evidence="3 4">NRRL 1336</strain>
    </source>
</reference>
<dbReference type="PANTHER" id="PTHR46093:SF18">
    <property type="entry name" value="FIBRONECTIN TYPE-III DOMAIN-CONTAINING PROTEIN"/>
    <property type="match status" value="1"/>
</dbReference>
<evidence type="ECO:0000256" key="1">
    <source>
        <dbReference type="ARBA" id="ARBA00022441"/>
    </source>
</evidence>
<evidence type="ECO:0008006" key="5">
    <source>
        <dbReference type="Google" id="ProtNLM"/>
    </source>
</evidence>
<dbReference type="PANTHER" id="PTHR46093">
    <property type="entry name" value="ACYL-COA-BINDING DOMAIN-CONTAINING PROTEIN 5"/>
    <property type="match status" value="1"/>
</dbReference>
<dbReference type="AlphaFoldDB" id="A0A1X2IGH8"/>